<comment type="subcellular location">
    <subcellularLocation>
        <location evidence="1 5">Nucleus</location>
        <location evidence="1 5">Nucleolus</location>
    </subcellularLocation>
</comment>
<evidence type="ECO:0000256" key="6">
    <source>
        <dbReference type="SAM" id="MobiDB-lite"/>
    </source>
</evidence>
<organism evidence="7 8">
    <name type="scientific">Sphagnum troendelagicum</name>
    <dbReference type="NCBI Taxonomy" id="128251"/>
    <lineage>
        <taxon>Eukaryota</taxon>
        <taxon>Viridiplantae</taxon>
        <taxon>Streptophyta</taxon>
        <taxon>Embryophyta</taxon>
        <taxon>Bryophyta</taxon>
        <taxon>Sphagnophytina</taxon>
        <taxon>Sphagnopsida</taxon>
        <taxon>Sphagnales</taxon>
        <taxon>Sphagnaceae</taxon>
        <taxon>Sphagnum</taxon>
    </lineage>
</organism>
<keyword evidence="3 5" id="KW-0698">rRNA processing</keyword>
<feature type="region of interest" description="Disordered" evidence="6">
    <location>
        <begin position="1"/>
        <end position="24"/>
    </location>
</feature>
<evidence type="ECO:0000256" key="4">
    <source>
        <dbReference type="ARBA" id="ARBA00023242"/>
    </source>
</evidence>
<dbReference type="PANTHER" id="PTHR12838:SF0">
    <property type="entry name" value="U3 SMALL NUCLEOLAR RNA-ASSOCIATED PROTEIN 11-RELATED"/>
    <property type="match status" value="1"/>
</dbReference>
<keyword evidence="4 5" id="KW-0539">Nucleus</keyword>
<evidence type="ECO:0000313" key="8">
    <source>
        <dbReference type="Proteomes" id="UP001497512"/>
    </source>
</evidence>
<evidence type="ECO:0000313" key="7">
    <source>
        <dbReference type="EMBL" id="CAK9233996.1"/>
    </source>
</evidence>
<dbReference type="Pfam" id="PF03998">
    <property type="entry name" value="Utp11"/>
    <property type="match status" value="1"/>
</dbReference>
<comment type="similarity">
    <text evidence="2 5">Belongs to the UTP11 family.</text>
</comment>
<feature type="region of interest" description="Disordered" evidence="6">
    <location>
        <begin position="192"/>
        <end position="225"/>
    </location>
</feature>
<evidence type="ECO:0000256" key="1">
    <source>
        <dbReference type="ARBA" id="ARBA00004604"/>
    </source>
</evidence>
<dbReference type="PANTHER" id="PTHR12838">
    <property type="entry name" value="U3 SMALL NUCLEOLAR RNA-ASSOCIATED PROTEIN 11"/>
    <property type="match status" value="1"/>
</dbReference>
<comment type="function">
    <text evidence="5">Involved in nucleolar processing of pre-18S ribosomal RNA.</text>
</comment>
<dbReference type="Proteomes" id="UP001497512">
    <property type="component" value="Chromosome 8"/>
</dbReference>
<evidence type="ECO:0000256" key="2">
    <source>
        <dbReference type="ARBA" id="ARBA00008105"/>
    </source>
</evidence>
<dbReference type="EMBL" id="OZ019900">
    <property type="protein sequence ID" value="CAK9233996.1"/>
    <property type="molecule type" value="Genomic_DNA"/>
</dbReference>
<dbReference type="PIRSF" id="PIRSF015952">
    <property type="entry name" value="U3snoRNP11"/>
    <property type="match status" value="1"/>
</dbReference>
<sequence length="225" mass="26854">MSSLRNAVRRRAHKERSQPQNRARFGLLEKHKDYVLRAKDFHRKEDTIRRLREKAAFRNPDEFYYKMINSKTVDGIHRPKTGGKEYTEEELQLMKTQDFGYLMSKWQAEKKKVERLQSSFIPLHVGQSSSKHIYFAEDREQAKELRPAVVKDMPEDPLRAPRVSKGVKRELKERSERAEKLRELAMTMSLQKQLTTKGRKRKLRPDEISTPTDKPVYKWRQERKT</sequence>
<feature type="region of interest" description="Disordered" evidence="6">
    <location>
        <begin position="156"/>
        <end position="175"/>
    </location>
</feature>
<accession>A0ABP0UZF0</accession>
<evidence type="ECO:0000256" key="5">
    <source>
        <dbReference type="PIRNR" id="PIRNR015952"/>
    </source>
</evidence>
<name>A0ABP0UZF0_9BRYO</name>
<protein>
    <recommendedName>
        <fullName evidence="5">U3 small nucleolar RNA-associated protein 11</fullName>
        <shortName evidence="5">U3 snoRNA-associated protein 11</shortName>
    </recommendedName>
</protein>
<proteinExistence type="inferred from homology"/>
<feature type="compositionally biased region" description="Basic and acidic residues" evidence="6">
    <location>
        <begin position="215"/>
        <end position="225"/>
    </location>
</feature>
<gene>
    <name evidence="7" type="ORF">CSSPTR1EN2_LOCUS21909</name>
</gene>
<comment type="subunit">
    <text evidence="5">Component of the ribosomal small subunit (SSU) processome.</text>
</comment>
<keyword evidence="8" id="KW-1185">Reference proteome</keyword>
<evidence type="ECO:0000256" key="3">
    <source>
        <dbReference type="ARBA" id="ARBA00022552"/>
    </source>
</evidence>
<dbReference type="InterPro" id="IPR007144">
    <property type="entry name" value="SSU_processome_Utp11"/>
</dbReference>
<reference evidence="7" key="1">
    <citation type="submission" date="2024-02" db="EMBL/GenBank/DDBJ databases">
        <authorList>
            <consortium name="ELIXIR-Norway"/>
            <consortium name="Elixir Norway"/>
        </authorList>
    </citation>
    <scope>NUCLEOTIDE SEQUENCE</scope>
</reference>